<evidence type="ECO:0000256" key="3">
    <source>
        <dbReference type="ARBA" id="ARBA00023002"/>
    </source>
</evidence>
<dbReference type="GO" id="GO:0016491">
    <property type="term" value="F:oxidoreductase activity"/>
    <property type="evidence" value="ECO:0007669"/>
    <property type="project" value="UniProtKB-KW"/>
</dbReference>
<sequence length="313" mass="34049">MFSRAPSMPDSYDVLIVGAGPAGLNAALVLGRCRRTVLVCDSGEPRNQASARVSGFLSRDGCRPADLREVGLRQLDPYESVQLRDVAVEDVAGQDGCFEAVLQDGMRVRAKKILLATGLQDTFPDLDGAERLFGKGVWTCPYCDGWELREQPLAVYGSGEGIVGFALELRLWTSDLVLLTDGPPGFGEADRMLLDRAGVRVREEPIEKLEGDERLERVRFRTGDTLERTALFFLAQAHQRSGLVEKLGCELTRRGTAETSSYERSNVPGVYVAGDASRRVQFAIVAAAEGAMAAFAINTELLHEERAALARAG</sequence>
<name>A0A2T1HX18_9HYPH</name>
<dbReference type="Gene3D" id="3.50.50.60">
    <property type="entry name" value="FAD/NAD(P)-binding domain"/>
    <property type="match status" value="2"/>
</dbReference>
<dbReference type="Proteomes" id="UP000239772">
    <property type="component" value="Unassembled WGS sequence"/>
</dbReference>
<dbReference type="InterPro" id="IPR050097">
    <property type="entry name" value="Ferredoxin-NADP_redctase_2"/>
</dbReference>
<dbReference type="InterPro" id="IPR036188">
    <property type="entry name" value="FAD/NAD-bd_sf"/>
</dbReference>
<dbReference type="PANTHER" id="PTHR48105">
    <property type="entry name" value="THIOREDOXIN REDUCTASE 1-RELATED-RELATED"/>
    <property type="match status" value="1"/>
</dbReference>
<protein>
    <recommendedName>
        <fullName evidence="1">Thioredoxin reductase</fullName>
    </recommendedName>
</protein>
<comment type="caution">
    <text evidence="5">The sequence shown here is derived from an EMBL/GenBank/DDBJ whole genome shotgun (WGS) entry which is preliminary data.</text>
</comment>
<evidence type="ECO:0000259" key="4">
    <source>
        <dbReference type="Pfam" id="PF07992"/>
    </source>
</evidence>
<dbReference type="Pfam" id="PF07992">
    <property type="entry name" value="Pyr_redox_2"/>
    <property type="match status" value="1"/>
</dbReference>
<evidence type="ECO:0000313" key="5">
    <source>
        <dbReference type="EMBL" id="PSC06128.1"/>
    </source>
</evidence>
<proteinExistence type="predicted"/>
<dbReference type="EMBL" id="PVZS01000004">
    <property type="protein sequence ID" value="PSC06128.1"/>
    <property type="molecule type" value="Genomic_DNA"/>
</dbReference>
<dbReference type="SUPFAM" id="SSF51905">
    <property type="entry name" value="FAD/NAD(P)-binding domain"/>
    <property type="match status" value="1"/>
</dbReference>
<dbReference type="AlphaFoldDB" id="A0A2T1HX18"/>
<keyword evidence="2" id="KW-0285">Flavoprotein</keyword>
<keyword evidence="6" id="KW-1185">Reference proteome</keyword>
<accession>A0A2T1HX18</accession>
<organism evidence="5 6">
    <name type="scientific">Alsobacter soli</name>
    <dbReference type="NCBI Taxonomy" id="2109933"/>
    <lineage>
        <taxon>Bacteria</taxon>
        <taxon>Pseudomonadati</taxon>
        <taxon>Pseudomonadota</taxon>
        <taxon>Alphaproteobacteria</taxon>
        <taxon>Hyphomicrobiales</taxon>
        <taxon>Alsobacteraceae</taxon>
        <taxon>Alsobacter</taxon>
    </lineage>
</organism>
<evidence type="ECO:0000256" key="1">
    <source>
        <dbReference type="ARBA" id="ARBA00018719"/>
    </source>
</evidence>
<dbReference type="OrthoDB" id="9786503at2"/>
<reference evidence="6" key="1">
    <citation type="submission" date="2018-03" db="EMBL/GenBank/DDBJ databases">
        <authorList>
            <person name="Sun L."/>
            <person name="Liu H."/>
            <person name="Chen W."/>
            <person name="Huang K."/>
            <person name="Liu W."/>
            <person name="Gao X."/>
        </authorList>
    </citation>
    <scope>NUCLEOTIDE SEQUENCE [LARGE SCALE GENOMIC DNA]</scope>
    <source>
        <strain evidence="6">SH9</strain>
    </source>
</reference>
<feature type="domain" description="FAD/NAD(P)-binding" evidence="4">
    <location>
        <begin position="12"/>
        <end position="290"/>
    </location>
</feature>
<dbReference type="PRINTS" id="PR00469">
    <property type="entry name" value="PNDRDTASEII"/>
</dbReference>
<evidence type="ECO:0000256" key="2">
    <source>
        <dbReference type="ARBA" id="ARBA00022630"/>
    </source>
</evidence>
<dbReference type="PRINTS" id="PR00368">
    <property type="entry name" value="FADPNR"/>
</dbReference>
<gene>
    <name evidence="5" type="ORF">SLNSH_04815</name>
</gene>
<keyword evidence="3" id="KW-0560">Oxidoreductase</keyword>
<dbReference type="InterPro" id="IPR023753">
    <property type="entry name" value="FAD/NAD-binding_dom"/>
</dbReference>
<evidence type="ECO:0000313" key="6">
    <source>
        <dbReference type="Proteomes" id="UP000239772"/>
    </source>
</evidence>